<keyword evidence="5" id="KW-1185">Reference proteome</keyword>
<accession>A0A6A6XX58</accession>
<evidence type="ECO:0000256" key="3">
    <source>
        <dbReference type="ARBA" id="ARBA00023002"/>
    </source>
</evidence>
<organism evidence="4 5">
    <name type="scientific">Melanomma pulvis-pyrius CBS 109.77</name>
    <dbReference type="NCBI Taxonomy" id="1314802"/>
    <lineage>
        <taxon>Eukaryota</taxon>
        <taxon>Fungi</taxon>
        <taxon>Dikarya</taxon>
        <taxon>Ascomycota</taxon>
        <taxon>Pezizomycotina</taxon>
        <taxon>Dothideomycetes</taxon>
        <taxon>Pleosporomycetidae</taxon>
        <taxon>Pleosporales</taxon>
        <taxon>Melanommataceae</taxon>
        <taxon>Melanomma</taxon>
    </lineage>
</organism>
<dbReference type="Gene3D" id="3.40.50.720">
    <property type="entry name" value="NAD(P)-binding Rossmann-like Domain"/>
    <property type="match status" value="1"/>
</dbReference>
<proteinExistence type="inferred from homology"/>
<name>A0A6A6XX58_9PLEO</name>
<keyword evidence="2" id="KW-0521">NADP</keyword>
<dbReference type="PROSITE" id="PS00061">
    <property type="entry name" value="ADH_SHORT"/>
    <property type="match status" value="1"/>
</dbReference>
<dbReference type="AlphaFoldDB" id="A0A6A6XX58"/>
<comment type="similarity">
    <text evidence="1">Belongs to the short-chain dehydrogenases/reductases (SDR) family.</text>
</comment>
<gene>
    <name evidence="4" type="ORF">K505DRAFT_291613</name>
</gene>
<dbReference type="InterPro" id="IPR036291">
    <property type="entry name" value="NAD(P)-bd_dom_sf"/>
</dbReference>
<evidence type="ECO:0000256" key="2">
    <source>
        <dbReference type="ARBA" id="ARBA00022857"/>
    </source>
</evidence>
<keyword evidence="3" id="KW-0560">Oxidoreductase</keyword>
<evidence type="ECO:0000256" key="1">
    <source>
        <dbReference type="ARBA" id="ARBA00006484"/>
    </source>
</evidence>
<dbReference type="PANTHER" id="PTHR24320">
    <property type="entry name" value="RETINOL DEHYDROGENASE"/>
    <property type="match status" value="1"/>
</dbReference>
<reference evidence="4" key="1">
    <citation type="journal article" date="2020" name="Stud. Mycol.">
        <title>101 Dothideomycetes genomes: a test case for predicting lifestyles and emergence of pathogens.</title>
        <authorList>
            <person name="Haridas S."/>
            <person name="Albert R."/>
            <person name="Binder M."/>
            <person name="Bloem J."/>
            <person name="Labutti K."/>
            <person name="Salamov A."/>
            <person name="Andreopoulos B."/>
            <person name="Baker S."/>
            <person name="Barry K."/>
            <person name="Bills G."/>
            <person name="Bluhm B."/>
            <person name="Cannon C."/>
            <person name="Castanera R."/>
            <person name="Culley D."/>
            <person name="Daum C."/>
            <person name="Ezra D."/>
            <person name="Gonzalez J."/>
            <person name="Henrissat B."/>
            <person name="Kuo A."/>
            <person name="Liang C."/>
            <person name="Lipzen A."/>
            <person name="Lutzoni F."/>
            <person name="Magnuson J."/>
            <person name="Mondo S."/>
            <person name="Nolan M."/>
            <person name="Ohm R."/>
            <person name="Pangilinan J."/>
            <person name="Park H.-J."/>
            <person name="Ramirez L."/>
            <person name="Alfaro M."/>
            <person name="Sun H."/>
            <person name="Tritt A."/>
            <person name="Yoshinaga Y."/>
            <person name="Zwiers L.-H."/>
            <person name="Turgeon B."/>
            <person name="Goodwin S."/>
            <person name="Spatafora J."/>
            <person name="Crous P."/>
            <person name="Grigoriev I."/>
        </authorList>
    </citation>
    <scope>NUCLEOTIDE SEQUENCE</scope>
    <source>
        <strain evidence="4">CBS 109.77</strain>
    </source>
</reference>
<dbReference type="PRINTS" id="PR00081">
    <property type="entry name" value="GDHRDH"/>
</dbReference>
<dbReference type="InterPro" id="IPR020904">
    <property type="entry name" value="Sc_DH/Rdtase_CS"/>
</dbReference>
<evidence type="ECO:0000313" key="5">
    <source>
        <dbReference type="Proteomes" id="UP000799757"/>
    </source>
</evidence>
<dbReference type="SUPFAM" id="SSF51735">
    <property type="entry name" value="NAD(P)-binding Rossmann-fold domains"/>
    <property type="match status" value="1"/>
</dbReference>
<dbReference type="Pfam" id="PF00106">
    <property type="entry name" value="adh_short"/>
    <property type="match status" value="1"/>
</dbReference>
<evidence type="ECO:0000313" key="4">
    <source>
        <dbReference type="EMBL" id="KAF2801102.1"/>
    </source>
</evidence>
<dbReference type="OrthoDB" id="191139at2759"/>
<dbReference type="Proteomes" id="UP000799757">
    <property type="component" value="Unassembled WGS sequence"/>
</dbReference>
<sequence>MVALSTVWTHFLPPKPKFTDSNVPDLSGKVYIVTGANTGIGKELAQLLYSKNAKVYIAARSQEKSDKAINDIKKAVPNSTGSLVFWALDLSDLDNVKAAAQSFLAQEHHLHVLFNNAGVMVGPVEPPLKTAQGHELAIGVNCVGTFLFTRLLSPLLVETAKAAPANTVRVVWLSSFGMELTAVPDIGISTENLDYHVPVAATDRYGISKTGVWALATEYARRYKNDGIVSVPLNPGNLHTELPRDQGFAVRLVAWLVCYPAIRGAYSELFAAFSPELAIDKADWSKSWVGPFGRVLPLRADLSNATIPEVEGGTGGTAKFWDWNAKQVEKYL</sequence>
<dbReference type="PANTHER" id="PTHR24320:SF236">
    <property type="entry name" value="SHORT-CHAIN DEHYDROGENASE-RELATED"/>
    <property type="match status" value="1"/>
</dbReference>
<dbReference type="EMBL" id="MU001739">
    <property type="protein sequence ID" value="KAF2801102.1"/>
    <property type="molecule type" value="Genomic_DNA"/>
</dbReference>
<dbReference type="GO" id="GO:0016491">
    <property type="term" value="F:oxidoreductase activity"/>
    <property type="evidence" value="ECO:0007669"/>
    <property type="project" value="UniProtKB-KW"/>
</dbReference>
<dbReference type="InterPro" id="IPR002347">
    <property type="entry name" value="SDR_fam"/>
</dbReference>
<protein>
    <submittedName>
        <fullName evidence="4">Putative estradiol 17 beta-dehydrogenase</fullName>
    </submittedName>
</protein>